<accession>A0A0K1QG26</accession>
<keyword evidence="1" id="KW-0812">Transmembrane</keyword>
<dbReference type="Proteomes" id="UP000064967">
    <property type="component" value="Chromosome"/>
</dbReference>
<feature type="transmembrane region" description="Helical" evidence="1">
    <location>
        <begin position="276"/>
        <end position="298"/>
    </location>
</feature>
<keyword evidence="3" id="KW-1185">Reference proteome</keyword>
<dbReference type="OrthoDB" id="9792847at2"/>
<keyword evidence="1" id="KW-1133">Transmembrane helix</keyword>
<sequence length="335" mass="35854">MALASTLTERAFAERRRKDWDELDALARKAASTRLKKLPPEDIARLPPLYRNICADLAAAQAARYSAPLVDYLRSLTASAHAVLYDRDGRTRTRSSVRNAWLYAFPRAVRARWRAMLLSTALFFVPLAIGAFFTLRDPSFAFHVAPEAMLRPLTEAYAHGFEHARGSGSDAMMAGFYVYNNVGIALRCFALGIFGGLGSAFYLVQNGLTIGATLGYVASQGAGANILTFIVGHGSLELGAIVISGGAGLSLGWSIVSPGPMTRLASLQKTAREIVVIVFGAAAMLLMAAGIEGFWSGSTITREVKVAVGATLFVLVLGYILFAGRDAPQPSEDDA</sequence>
<feature type="transmembrane region" description="Helical" evidence="1">
    <location>
        <begin position="211"/>
        <end position="232"/>
    </location>
</feature>
<feature type="transmembrane region" description="Helical" evidence="1">
    <location>
        <begin position="304"/>
        <end position="322"/>
    </location>
</feature>
<dbReference type="PANTHER" id="PTHR35337">
    <property type="entry name" value="SLR1478 PROTEIN"/>
    <property type="match status" value="1"/>
</dbReference>
<dbReference type="PANTHER" id="PTHR35337:SF1">
    <property type="entry name" value="SLR1478 PROTEIN"/>
    <property type="match status" value="1"/>
</dbReference>
<protein>
    <recommendedName>
        <fullName evidence="4">Stage II sporulation protein M</fullName>
    </recommendedName>
</protein>
<dbReference type="AlphaFoldDB" id="A0A0K1QG26"/>
<feature type="transmembrane region" description="Helical" evidence="1">
    <location>
        <begin position="238"/>
        <end position="256"/>
    </location>
</feature>
<proteinExistence type="predicted"/>
<evidence type="ECO:0008006" key="4">
    <source>
        <dbReference type="Google" id="ProtNLM"/>
    </source>
</evidence>
<feature type="transmembrane region" description="Helical" evidence="1">
    <location>
        <begin position="184"/>
        <end position="204"/>
    </location>
</feature>
<dbReference type="STRING" id="1391654.AKJ09_11369"/>
<evidence type="ECO:0000256" key="1">
    <source>
        <dbReference type="SAM" id="Phobius"/>
    </source>
</evidence>
<dbReference type="Pfam" id="PF01944">
    <property type="entry name" value="SpoIIM"/>
    <property type="match status" value="1"/>
</dbReference>
<keyword evidence="1" id="KW-0472">Membrane</keyword>
<dbReference type="KEGG" id="llu:AKJ09_11369"/>
<feature type="transmembrane region" description="Helical" evidence="1">
    <location>
        <begin position="115"/>
        <end position="135"/>
    </location>
</feature>
<evidence type="ECO:0000313" key="2">
    <source>
        <dbReference type="EMBL" id="AKV04706.1"/>
    </source>
</evidence>
<organism evidence="2 3">
    <name type="scientific">Labilithrix luteola</name>
    <dbReference type="NCBI Taxonomy" id="1391654"/>
    <lineage>
        <taxon>Bacteria</taxon>
        <taxon>Pseudomonadati</taxon>
        <taxon>Myxococcota</taxon>
        <taxon>Polyangia</taxon>
        <taxon>Polyangiales</taxon>
        <taxon>Labilitrichaceae</taxon>
        <taxon>Labilithrix</taxon>
    </lineage>
</organism>
<dbReference type="EMBL" id="CP012333">
    <property type="protein sequence ID" value="AKV04706.1"/>
    <property type="molecule type" value="Genomic_DNA"/>
</dbReference>
<gene>
    <name evidence="2" type="ORF">AKJ09_11369</name>
</gene>
<reference evidence="2 3" key="1">
    <citation type="submission" date="2015-08" db="EMBL/GenBank/DDBJ databases">
        <authorList>
            <person name="Babu N.S."/>
            <person name="Beckwith C.J."/>
            <person name="Beseler K.G."/>
            <person name="Brison A."/>
            <person name="Carone J.V."/>
            <person name="Caskin T.P."/>
            <person name="Diamond M."/>
            <person name="Durham M.E."/>
            <person name="Foxe J.M."/>
            <person name="Go M."/>
            <person name="Henderson B.A."/>
            <person name="Jones I.B."/>
            <person name="McGettigan J.A."/>
            <person name="Micheletti S.J."/>
            <person name="Nasrallah M.E."/>
            <person name="Ortiz D."/>
            <person name="Piller C.R."/>
            <person name="Privatt S.R."/>
            <person name="Schneider S.L."/>
            <person name="Sharp S."/>
            <person name="Smith T.C."/>
            <person name="Stanton J.D."/>
            <person name="Ullery H.E."/>
            <person name="Wilson R.J."/>
            <person name="Serrano M.G."/>
            <person name="Buck G."/>
            <person name="Lee V."/>
            <person name="Wang Y."/>
            <person name="Carvalho R."/>
            <person name="Voegtly L."/>
            <person name="Shi R."/>
            <person name="Duckworth R."/>
            <person name="Johnson A."/>
            <person name="Loviza R."/>
            <person name="Walstead R."/>
            <person name="Shah Z."/>
            <person name="Kiflezghi M."/>
            <person name="Wade K."/>
            <person name="Ball S.L."/>
            <person name="Bradley K.W."/>
            <person name="Asai D.J."/>
            <person name="Bowman C.A."/>
            <person name="Russell D.A."/>
            <person name="Pope W.H."/>
            <person name="Jacobs-Sera D."/>
            <person name="Hendrix R.W."/>
            <person name="Hatfull G.F."/>
        </authorList>
    </citation>
    <scope>NUCLEOTIDE SEQUENCE [LARGE SCALE GENOMIC DNA]</scope>
    <source>
        <strain evidence="2 3">DSM 27648</strain>
    </source>
</reference>
<dbReference type="RefSeq" id="WP_146655279.1">
    <property type="nucleotide sequence ID" value="NZ_CP012333.1"/>
</dbReference>
<evidence type="ECO:0000313" key="3">
    <source>
        <dbReference type="Proteomes" id="UP000064967"/>
    </source>
</evidence>
<name>A0A0K1QG26_9BACT</name>
<dbReference type="InterPro" id="IPR002798">
    <property type="entry name" value="SpoIIM-like"/>
</dbReference>